<evidence type="ECO:0000256" key="1">
    <source>
        <dbReference type="SAM" id="Coils"/>
    </source>
</evidence>
<dbReference type="AlphaFoldDB" id="A0AAV0DTX6"/>
<gene>
    <name evidence="3" type="ORF">CEPIT_LOCUS17976</name>
</gene>
<keyword evidence="4" id="KW-1185">Reference proteome</keyword>
<keyword evidence="1" id="KW-0175">Coiled coil</keyword>
<feature type="compositionally biased region" description="Basic and acidic residues" evidence="2">
    <location>
        <begin position="45"/>
        <end position="55"/>
    </location>
</feature>
<accession>A0AAV0DTX6</accession>
<organism evidence="3 4">
    <name type="scientific">Cuscuta epithymum</name>
    <dbReference type="NCBI Taxonomy" id="186058"/>
    <lineage>
        <taxon>Eukaryota</taxon>
        <taxon>Viridiplantae</taxon>
        <taxon>Streptophyta</taxon>
        <taxon>Embryophyta</taxon>
        <taxon>Tracheophyta</taxon>
        <taxon>Spermatophyta</taxon>
        <taxon>Magnoliopsida</taxon>
        <taxon>eudicotyledons</taxon>
        <taxon>Gunneridae</taxon>
        <taxon>Pentapetalae</taxon>
        <taxon>asterids</taxon>
        <taxon>lamiids</taxon>
        <taxon>Solanales</taxon>
        <taxon>Convolvulaceae</taxon>
        <taxon>Cuscuteae</taxon>
        <taxon>Cuscuta</taxon>
        <taxon>Cuscuta subgen. Cuscuta</taxon>
    </lineage>
</organism>
<reference evidence="3" key="1">
    <citation type="submission" date="2022-07" db="EMBL/GenBank/DDBJ databases">
        <authorList>
            <person name="Macas J."/>
            <person name="Novak P."/>
            <person name="Neumann P."/>
        </authorList>
    </citation>
    <scope>NUCLEOTIDE SEQUENCE</scope>
</reference>
<feature type="compositionally biased region" description="Basic and acidic residues" evidence="2">
    <location>
        <begin position="108"/>
        <end position="118"/>
    </location>
</feature>
<proteinExistence type="predicted"/>
<feature type="region of interest" description="Disordered" evidence="2">
    <location>
        <begin position="43"/>
        <end position="118"/>
    </location>
</feature>
<dbReference type="EMBL" id="CAMAPF010000144">
    <property type="protein sequence ID" value="CAH9107404.1"/>
    <property type="molecule type" value="Genomic_DNA"/>
</dbReference>
<evidence type="ECO:0000313" key="3">
    <source>
        <dbReference type="EMBL" id="CAH9107404.1"/>
    </source>
</evidence>
<evidence type="ECO:0000256" key="2">
    <source>
        <dbReference type="SAM" id="MobiDB-lite"/>
    </source>
</evidence>
<dbReference type="Proteomes" id="UP001152523">
    <property type="component" value="Unassembled WGS sequence"/>
</dbReference>
<name>A0AAV0DTX6_9ASTE</name>
<comment type="caution">
    <text evidence="3">The sequence shown here is derived from an EMBL/GenBank/DDBJ whole genome shotgun (WGS) entry which is preliminary data.</text>
</comment>
<sequence>MLGFRRFRLAGEDAEKYPLIDRGYQNAGGQVMDVSSYAALKKKLTREPNKKKETGTQKPVGEFFKKDRAAQIPEGEGPSKIADAGTDVGGSKVEELKRKNAGKGVMPPEKKGEEEALEKKDASVIIIEEHSTSRSPAADPPPSSQLQAGEEFSIAEIIQFPIKAGTGILRATLHPVGFMRGVMSSDDKAVLAQMEDVILDYEVASYSTMAALAASEQARRAEQLRIAKAQADEALKKSEDEKASLRKKLEVAEKSLRLEQEGFNKILQDSKTVAKAEGKAEAKAEAEKIVAAAVEEAEKAKKEAVSQAGKDGVAAFLVGGWKAGDHKQWLSSVVEAIVDD</sequence>
<protein>
    <submittedName>
        <fullName evidence="3">Uncharacterized protein</fullName>
    </submittedName>
</protein>
<feature type="coiled-coil region" evidence="1">
    <location>
        <begin position="212"/>
        <end position="255"/>
    </location>
</feature>
<evidence type="ECO:0000313" key="4">
    <source>
        <dbReference type="Proteomes" id="UP001152523"/>
    </source>
</evidence>